<keyword evidence="1" id="KW-1133">Transmembrane helix</keyword>
<evidence type="ECO:0000313" key="2">
    <source>
        <dbReference type="EMBL" id="RYU89928.1"/>
    </source>
</evidence>
<organism evidence="2 3">
    <name type="scientific">Mucilaginibacter terrigena</name>
    <dbReference type="NCBI Taxonomy" id="2492395"/>
    <lineage>
        <taxon>Bacteria</taxon>
        <taxon>Pseudomonadati</taxon>
        <taxon>Bacteroidota</taxon>
        <taxon>Sphingobacteriia</taxon>
        <taxon>Sphingobacteriales</taxon>
        <taxon>Sphingobacteriaceae</taxon>
        <taxon>Mucilaginibacter</taxon>
    </lineage>
</organism>
<comment type="caution">
    <text evidence="2">The sequence shown here is derived from an EMBL/GenBank/DDBJ whole genome shotgun (WGS) entry which is preliminary data.</text>
</comment>
<dbReference type="AlphaFoldDB" id="A0A4Q5LK27"/>
<dbReference type="RefSeq" id="WP_129876587.1">
    <property type="nucleotide sequence ID" value="NZ_SEWG01000004.1"/>
</dbReference>
<gene>
    <name evidence="2" type="ORF">EWM62_10290</name>
</gene>
<keyword evidence="1" id="KW-0812">Transmembrane</keyword>
<dbReference type="Proteomes" id="UP000293331">
    <property type="component" value="Unassembled WGS sequence"/>
</dbReference>
<evidence type="ECO:0000256" key="1">
    <source>
        <dbReference type="SAM" id="Phobius"/>
    </source>
</evidence>
<dbReference type="OrthoDB" id="798432at2"/>
<name>A0A4Q5LK27_9SPHI</name>
<evidence type="ECO:0008006" key="4">
    <source>
        <dbReference type="Google" id="ProtNLM"/>
    </source>
</evidence>
<evidence type="ECO:0000313" key="3">
    <source>
        <dbReference type="Proteomes" id="UP000293331"/>
    </source>
</evidence>
<proteinExistence type="predicted"/>
<keyword evidence="1" id="KW-0472">Membrane</keyword>
<keyword evidence="3" id="KW-1185">Reference proteome</keyword>
<feature type="transmembrane region" description="Helical" evidence="1">
    <location>
        <begin position="37"/>
        <end position="57"/>
    </location>
</feature>
<sequence>MSIKNIFALVIVVLLTIVIMQNTDPAWFTILFVKKSISKVTVLTFVAVIAFILGVLVGRPKDKKYNIGEHYDELHAGEDKNTLSDEDRDYISRD</sequence>
<accession>A0A4Q5LK27</accession>
<reference evidence="2 3" key="1">
    <citation type="submission" date="2019-02" db="EMBL/GenBank/DDBJ databases">
        <title>Bacterial novel species Mucilaginibacter sp. 17JY9-4 isolated from soil.</title>
        <authorList>
            <person name="Jung H.-Y."/>
        </authorList>
    </citation>
    <scope>NUCLEOTIDE SEQUENCE [LARGE SCALE GENOMIC DNA]</scope>
    <source>
        <strain evidence="2 3">17JY9-4</strain>
    </source>
</reference>
<dbReference type="EMBL" id="SEWG01000004">
    <property type="protein sequence ID" value="RYU89928.1"/>
    <property type="molecule type" value="Genomic_DNA"/>
</dbReference>
<protein>
    <recommendedName>
        <fullName evidence="4">LapA family protein</fullName>
    </recommendedName>
</protein>